<sequence>MLVHSGFFATATKLQGDKEEEVYVLTRPSKVLLKDQANCLSPFVLAMFDPALMTPWQLLGDWMKG</sequence>
<dbReference type="Gene3D" id="1.10.10.10">
    <property type="entry name" value="Winged helix-like DNA-binding domain superfamily/Winged helix DNA-binding domain"/>
    <property type="match status" value="1"/>
</dbReference>
<dbReference type="EMBL" id="BPVZ01000118">
    <property type="protein sequence ID" value="GKV36782.1"/>
    <property type="molecule type" value="Genomic_DNA"/>
</dbReference>
<comment type="caution">
    <text evidence="1">The sequence shown here is derived from an EMBL/GenBank/DDBJ whole genome shotgun (WGS) entry which is preliminary data.</text>
</comment>
<evidence type="ECO:0000313" key="1">
    <source>
        <dbReference type="EMBL" id="GKV36782.1"/>
    </source>
</evidence>
<dbReference type="InterPro" id="IPR036388">
    <property type="entry name" value="WH-like_DNA-bd_sf"/>
</dbReference>
<keyword evidence="2" id="KW-1185">Reference proteome</keyword>
<evidence type="ECO:0000313" key="2">
    <source>
        <dbReference type="Proteomes" id="UP001054252"/>
    </source>
</evidence>
<gene>
    <name evidence="1" type="ORF">SLEP1_g44875</name>
</gene>
<dbReference type="Proteomes" id="UP001054252">
    <property type="component" value="Unassembled WGS sequence"/>
</dbReference>
<proteinExistence type="predicted"/>
<accession>A0AAV5LHZ4</accession>
<organism evidence="1 2">
    <name type="scientific">Rubroshorea leprosula</name>
    <dbReference type="NCBI Taxonomy" id="152421"/>
    <lineage>
        <taxon>Eukaryota</taxon>
        <taxon>Viridiplantae</taxon>
        <taxon>Streptophyta</taxon>
        <taxon>Embryophyta</taxon>
        <taxon>Tracheophyta</taxon>
        <taxon>Spermatophyta</taxon>
        <taxon>Magnoliopsida</taxon>
        <taxon>eudicotyledons</taxon>
        <taxon>Gunneridae</taxon>
        <taxon>Pentapetalae</taxon>
        <taxon>rosids</taxon>
        <taxon>malvids</taxon>
        <taxon>Malvales</taxon>
        <taxon>Dipterocarpaceae</taxon>
        <taxon>Rubroshorea</taxon>
    </lineage>
</organism>
<dbReference type="AlphaFoldDB" id="A0AAV5LHZ4"/>
<name>A0AAV5LHZ4_9ROSI</name>
<reference evidence="1 2" key="1">
    <citation type="journal article" date="2021" name="Commun. Biol.">
        <title>The genome of Shorea leprosula (Dipterocarpaceae) highlights the ecological relevance of drought in aseasonal tropical rainforests.</title>
        <authorList>
            <person name="Ng K.K.S."/>
            <person name="Kobayashi M.J."/>
            <person name="Fawcett J.A."/>
            <person name="Hatakeyama M."/>
            <person name="Paape T."/>
            <person name="Ng C.H."/>
            <person name="Ang C.C."/>
            <person name="Tnah L.H."/>
            <person name="Lee C.T."/>
            <person name="Nishiyama T."/>
            <person name="Sese J."/>
            <person name="O'Brien M.J."/>
            <person name="Copetti D."/>
            <person name="Mohd Noor M.I."/>
            <person name="Ong R.C."/>
            <person name="Putra M."/>
            <person name="Sireger I.Z."/>
            <person name="Indrioko S."/>
            <person name="Kosugi Y."/>
            <person name="Izuno A."/>
            <person name="Isagi Y."/>
            <person name="Lee S.L."/>
            <person name="Shimizu K.K."/>
        </authorList>
    </citation>
    <scope>NUCLEOTIDE SEQUENCE [LARGE SCALE GENOMIC DNA]</scope>
    <source>
        <strain evidence="1">214</strain>
    </source>
</reference>
<protein>
    <submittedName>
        <fullName evidence="1">Uncharacterized protein</fullName>
    </submittedName>
</protein>